<accession>A0ACC2J4I8</accession>
<dbReference type="Proteomes" id="UP001153334">
    <property type="component" value="Unassembled WGS sequence"/>
</dbReference>
<protein>
    <submittedName>
        <fullName evidence="1">Uncharacterized protein</fullName>
    </submittedName>
</protein>
<name>A0ACC2J4I8_9PEZI</name>
<dbReference type="EMBL" id="JAPESX010000249">
    <property type="protein sequence ID" value="KAJ8122340.1"/>
    <property type="molecule type" value="Genomic_DNA"/>
</dbReference>
<gene>
    <name evidence="1" type="ORF">ONZ43_g1439</name>
</gene>
<comment type="caution">
    <text evidence="1">The sequence shown here is derived from an EMBL/GenBank/DDBJ whole genome shotgun (WGS) entry which is preliminary data.</text>
</comment>
<reference evidence="1" key="1">
    <citation type="submission" date="2022-11" db="EMBL/GenBank/DDBJ databases">
        <title>Genome Sequence of Nemania bipapillata.</title>
        <authorList>
            <person name="Buettner E."/>
        </authorList>
    </citation>
    <scope>NUCLEOTIDE SEQUENCE</scope>
    <source>
        <strain evidence="1">CP14</strain>
    </source>
</reference>
<evidence type="ECO:0000313" key="2">
    <source>
        <dbReference type="Proteomes" id="UP001153334"/>
    </source>
</evidence>
<sequence>MDDQSQTSMVSESSWMKTLVFQTVDFEDDPPLDHHGMAWWRSSGHALAILLHKAGYSAQSQRRLLSFFRAIVPSLGRAFESETPQWKSFMTDDYNPIELSWDWPTGGKPPKIRFSIEPVGAHAGTLDDPENMHAASQLLETLSCLLPSTNMALLAHFRQHLIDTLRTTGLIGGHSSKEFYGFDLGENGTMSKAYLFPCFRAQQARRGTFDLILDAIQTIPNIIQEDLQAFEIIRDYVHDPASPATEIEMVAIDLVDLAECRFKIYFRIRNTSFASVKHTMTLGGRVTLPGMDEGLNRLRELYLSLLDCSQSMTADSVQLPVSDHRTAGILYNVEFKVGSSTPKVKAYLPVRHYGRNEEAIISALEKQNLVRIENYRDALYTLL</sequence>
<keyword evidence="2" id="KW-1185">Reference proteome</keyword>
<evidence type="ECO:0000313" key="1">
    <source>
        <dbReference type="EMBL" id="KAJ8122340.1"/>
    </source>
</evidence>
<proteinExistence type="predicted"/>
<organism evidence="1 2">
    <name type="scientific">Nemania bipapillata</name>
    <dbReference type="NCBI Taxonomy" id="110536"/>
    <lineage>
        <taxon>Eukaryota</taxon>
        <taxon>Fungi</taxon>
        <taxon>Dikarya</taxon>
        <taxon>Ascomycota</taxon>
        <taxon>Pezizomycotina</taxon>
        <taxon>Sordariomycetes</taxon>
        <taxon>Xylariomycetidae</taxon>
        <taxon>Xylariales</taxon>
        <taxon>Xylariaceae</taxon>
        <taxon>Nemania</taxon>
    </lineage>
</organism>